<keyword evidence="2" id="KW-0805">Transcription regulation</keyword>
<dbReference type="PROSITE" id="PS50931">
    <property type="entry name" value="HTH_LYSR"/>
    <property type="match status" value="1"/>
</dbReference>
<dbReference type="Gene3D" id="1.10.10.10">
    <property type="entry name" value="Winged helix-like DNA-binding domain superfamily/Winged helix DNA-binding domain"/>
    <property type="match status" value="1"/>
</dbReference>
<dbReference type="InterPro" id="IPR005119">
    <property type="entry name" value="LysR_subst-bd"/>
</dbReference>
<name>A0ABU8SIW3_9LACO</name>
<evidence type="ECO:0000256" key="1">
    <source>
        <dbReference type="ARBA" id="ARBA00009437"/>
    </source>
</evidence>
<organism evidence="6 7">
    <name type="scientific">Nicoliella lavandulae</name>
    <dbReference type="NCBI Taxonomy" id="3082954"/>
    <lineage>
        <taxon>Bacteria</taxon>
        <taxon>Bacillati</taxon>
        <taxon>Bacillota</taxon>
        <taxon>Bacilli</taxon>
        <taxon>Lactobacillales</taxon>
        <taxon>Lactobacillaceae</taxon>
        <taxon>Nicoliella</taxon>
    </lineage>
</organism>
<accession>A0ABU8SIW3</accession>
<evidence type="ECO:0000256" key="3">
    <source>
        <dbReference type="ARBA" id="ARBA00023125"/>
    </source>
</evidence>
<dbReference type="InterPro" id="IPR000847">
    <property type="entry name" value="LysR_HTH_N"/>
</dbReference>
<dbReference type="InterPro" id="IPR050950">
    <property type="entry name" value="HTH-type_LysR_regulators"/>
</dbReference>
<evidence type="ECO:0000313" key="6">
    <source>
        <dbReference type="EMBL" id="MEJ6399843.1"/>
    </source>
</evidence>
<proteinExistence type="inferred from homology"/>
<evidence type="ECO:0000313" key="7">
    <source>
        <dbReference type="Proteomes" id="UP001370590"/>
    </source>
</evidence>
<dbReference type="RefSeq" id="WP_339960628.1">
    <property type="nucleotide sequence ID" value="NZ_JAWMWH010000001.1"/>
</dbReference>
<dbReference type="Gene3D" id="3.40.190.290">
    <property type="match status" value="1"/>
</dbReference>
<sequence length="278" mass="31982">MKNFSKVAHKFNVSQPTITFALQRLEREMNSKLIIRHRNQELIITDSGDQLLLHAKAIIKHYQLARSEIENMKEDKLVLGLPPVIENNYFPQVSTLLKDNGLLDKIETIEIGSEATLKALKNGEIDLALMGSINPLVESTIYAEEFDRRPFAIYVSKKHPLAKQKGVYFKDLKKEDFILFKDGFIHNNVFNAMAKRNHFRPKVIFRSGSSHSMLKMIENNVGIGLFSTLMSDASDQLVKLDLLDQDVPRFVTSIVYRRSHKFNSLQMQILEQIRRALI</sequence>
<dbReference type="PRINTS" id="PR00039">
    <property type="entry name" value="HTHLYSR"/>
</dbReference>
<dbReference type="Pfam" id="PF03466">
    <property type="entry name" value="LysR_substrate"/>
    <property type="match status" value="1"/>
</dbReference>
<dbReference type="SUPFAM" id="SSF53850">
    <property type="entry name" value="Periplasmic binding protein-like II"/>
    <property type="match status" value="1"/>
</dbReference>
<dbReference type="Proteomes" id="UP001370590">
    <property type="component" value="Unassembled WGS sequence"/>
</dbReference>
<evidence type="ECO:0000259" key="5">
    <source>
        <dbReference type="PROSITE" id="PS50931"/>
    </source>
</evidence>
<reference evidence="6 7" key="1">
    <citation type="submission" date="2023-10" db="EMBL/GenBank/DDBJ databases">
        <title>Nicoliella lavandulae sp. nov. isolated from Lavandula angustifolia flowers.</title>
        <authorList>
            <person name="Alcantara C."/>
            <person name="Zuniga M."/>
            <person name="Landete J.M."/>
            <person name="Monedero V."/>
        </authorList>
    </citation>
    <scope>NUCLEOTIDE SEQUENCE [LARGE SCALE GENOMIC DNA]</scope>
    <source>
        <strain evidence="6 7">Es01</strain>
    </source>
</reference>
<feature type="domain" description="HTH lysR-type" evidence="5">
    <location>
        <begin position="1"/>
        <end position="45"/>
    </location>
</feature>
<keyword evidence="4" id="KW-0804">Transcription</keyword>
<comment type="similarity">
    <text evidence="1">Belongs to the LysR transcriptional regulatory family.</text>
</comment>
<dbReference type="EMBL" id="JAWMWH010000001">
    <property type="protein sequence ID" value="MEJ6399843.1"/>
    <property type="molecule type" value="Genomic_DNA"/>
</dbReference>
<protein>
    <submittedName>
        <fullName evidence="6">LysR family transcriptional regulator</fullName>
    </submittedName>
</protein>
<comment type="caution">
    <text evidence="6">The sequence shown here is derived from an EMBL/GenBank/DDBJ whole genome shotgun (WGS) entry which is preliminary data.</text>
</comment>
<dbReference type="PANTHER" id="PTHR30419">
    <property type="entry name" value="HTH-TYPE TRANSCRIPTIONAL REGULATOR YBHD"/>
    <property type="match status" value="1"/>
</dbReference>
<dbReference type="InterPro" id="IPR036388">
    <property type="entry name" value="WH-like_DNA-bd_sf"/>
</dbReference>
<dbReference type="InterPro" id="IPR036390">
    <property type="entry name" value="WH_DNA-bd_sf"/>
</dbReference>
<evidence type="ECO:0000256" key="2">
    <source>
        <dbReference type="ARBA" id="ARBA00023015"/>
    </source>
</evidence>
<dbReference type="SUPFAM" id="SSF46785">
    <property type="entry name" value="Winged helix' DNA-binding domain"/>
    <property type="match status" value="1"/>
</dbReference>
<keyword evidence="7" id="KW-1185">Reference proteome</keyword>
<evidence type="ECO:0000256" key="4">
    <source>
        <dbReference type="ARBA" id="ARBA00023163"/>
    </source>
</evidence>
<gene>
    <name evidence="6" type="ORF">R4146_01395</name>
</gene>
<keyword evidence="3" id="KW-0238">DNA-binding</keyword>
<dbReference type="Pfam" id="PF00126">
    <property type="entry name" value="HTH_1"/>
    <property type="match status" value="1"/>
</dbReference>